<dbReference type="Pfam" id="PF01323">
    <property type="entry name" value="DSBA"/>
    <property type="match status" value="1"/>
</dbReference>
<dbReference type="InterPro" id="IPR023205">
    <property type="entry name" value="DsbA/DsbL"/>
</dbReference>
<dbReference type="InterPro" id="IPR036249">
    <property type="entry name" value="Thioredoxin-like_sf"/>
</dbReference>
<keyword evidence="6" id="KW-0676">Redox-active center</keyword>
<evidence type="ECO:0000256" key="1">
    <source>
        <dbReference type="ARBA" id="ARBA00004418"/>
    </source>
</evidence>
<evidence type="ECO:0000256" key="3">
    <source>
        <dbReference type="ARBA" id="ARBA00022729"/>
    </source>
</evidence>
<sequence length="214" mass="24073">MFSQVKKWMLAATMLLGASLTQAAAYEAGKQYTVLDEPVPVLADGKVHVEEAFWYGCPHCFHLESVLEPWKKQLPDDVQFTGVPAMFGRAWVVHAQLYHVADVLGILPQVHEPIFRAIHVERKRLLDKDDQRDFLIEKAGISAEDFDKAYQSFTVKSRMKQGDQRIRAFKINGVPALIVQGKYVVSASTAGGQEAMLDVVDYLIEKERQALKAN</sequence>
<dbReference type="EMBL" id="JBHRYB010000025">
    <property type="protein sequence ID" value="MFC3681913.1"/>
    <property type="molecule type" value="Genomic_DNA"/>
</dbReference>
<evidence type="ECO:0000256" key="7">
    <source>
        <dbReference type="PIRNR" id="PIRNR001488"/>
    </source>
</evidence>
<comment type="subcellular location">
    <subcellularLocation>
        <location evidence="1 7">Periplasm</location>
    </subcellularLocation>
</comment>
<dbReference type="SUPFAM" id="SSF52833">
    <property type="entry name" value="Thioredoxin-like"/>
    <property type="match status" value="1"/>
</dbReference>
<evidence type="ECO:0000256" key="4">
    <source>
        <dbReference type="ARBA" id="ARBA00022764"/>
    </source>
</evidence>
<dbReference type="Gene3D" id="3.40.30.10">
    <property type="entry name" value="Glutaredoxin"/>
    <property type="match status" value="1"/>
</dbReference>
<dbReference type="PIRSF" id="PIRSF001488">
    <property type="entry name" value="Tdi_protein"/>
    <property type="match status" value="1"/>
</dbReference>
<dbReference type="InterPro" id="IPR050824">
    <property type="entry name" value="Thiol_disulfide_DsbA"/>
</dbReference>
<evidence type="ECO:0000313" key="10">
    <source>
        <dbReference type="EMBL" id="MFC3681913.1"/>
    </source>
</evidence>
<dbReference type="Proteomes" id="UP001595722">
    <property type="component" value="Unassembled WGS sequence"/>
</dbReference>
<dbReference type="RefSeq" id="WP_376868599.1">
    <property type="nucleotide sequence ID" value="NZ_JBHRYB010000025.1"/>
</dbReference>
<keyword evidence="5 7" id="KW-1015">Disulfide bond</keyword>
<feature type="chain" id="PRO_5047184934" description="Thiol:disulfide interchange protein" evidence="8">
    <location>
        <begin position="24"/>
        <end position="214"/>
    </location>
</feature>
<dbReference type="InterPro" id="IPR001853">
    <property type="entry name" value="DSBA-like_thioredoxin_dom"/>
</dbReference>
<dbReference type="InterPro" id="IPR013766">
    <property type="entry name" value="Thioredoxin_domain"/>
</dbReference>
<feature type="signal peptide" evidence="8">
    <location>
        <begin position="1"/>
        <end position="23"/>
    </location>
</feature>
<keyword evidence="3 8" id="KW-0732">Signal</keyword>
<name>A0ABV7W0X2_9GAMM</name>
<evidence type="ECO:0000256" key="6">
    <source>
        <dbReference type="ARBA" id="ARBA00023284"/>
    </source>
</evidence>
<comment type="similarity">
    <text evidence="2">Belongs to the thioredoxin family. DsbA subfamily.</text>
</comment>
<evidence type="ECO:0000256" key="8">
    <source>
        <dbReference type="SAM" id="SignalP"/>
    </source>
</evidence>
<dbReference type="PROSITE" id="PS51352">
    <property type="entry name" value="THIOREDOXIN_2"/>
    <property type="match status" value="1"/>
</dbReference>
<dbReference type="PANTHER" id="PTHR35891:SF2">
    <property type="entry name" value="THIOL:DISULFIDE INTERCHANGE PROTEIN DSBA"/>
    <property type="match status" value="1"/>
</dbReference>
<keyword evidence="11" id="KW-1185">Reference proteome</keyword>
<evidence type="ECO:0000256" key="5">
    <source>
        <dbReference type="ARBA" id="ARBA00023157"/>
    </source>
</evidence>
<comment type="caution">
    <text evidence="10">The sequence shown here is derived from an EMBL/GenBank/DDBJ whole genome shotgun (WGS) entry which is preliminary data.</text>
</comment>
<feature type="domain" description="Thioredoxin" evidence="9">
    <location>
        <begin position="9"/>
        <end position="155"/>
    </location>
</feature>
<keyword evidence="4 7" id="KW-0574">Periplasm</keyword>
<organism evidence="10 11">
    <name type="scientific">Bacterioplanoides pacificum</name>
    <dbReference type="NCBI Taxonomy" id="1171596"/>
    <lineage>
        <taxon>Bacteria</taxon>
        <taxon>Pseudomonadati</taxon>
        <taxon>Pseudomonadota</taxon>
        <taxon>Gammaproteobacteria</taxon>
        <taxon>Oceanospirillales</taxon>
        <taxon>Oceanospirillaceae</taxon>
        <taxon>Bacterioplanoides</taxon>
    </lineage>
</organism>
<protein>
    <recommendedName>
        <fullName evidence="7">Thiol:disulfide interchange protein</fullName>
    </recommendedName>
</protein>
<evidence type="ECO:0000259" key="9">
    <source>
        <dbReference type="PROSITE" id="PS51352"/>
    </source>
</evidence>
<proteinExistence type="inferred from homology"/>
<evidence type="ECO:0000256" key="2">
    <source>
        <dbReference type="ARBA" id="ARBA00005791"/>
    </source>
</evidence>
<dbReference type="PANTHER" id="PTHR35891">
    <property type="entry name" value="THIOL:DISULFIDE INTERCHANGE PROTEIN DSBA"/>
    <property type="match status" value="1"/>
</dbReference>
<gene>
    <name evidence="10" type="ORF">ACFOMG_17560</name>
</gene>
<reference evidence="11" key="1">
    <citation type="journal article" date="2019" name="Int. J. Syst. Evol. Microbiol.">
        <title>The Global Catalogue of Microorganisms (GCM) 10K type strain sequencing project: providing services to taxonomists for standard genome sequencing and annotation.</title>
        <authorList>
            <consortium name="The Broad Institute Genomics Platform"/>
            <consortium name="The Broad Institute Genome Sequencing Center for Infectious Disease"/>
            <person name="Wu L."/>
            <person name="Ma J."/>
        </authorList>
    </citation>
    <scope>NUCLEOTIDE SEQUENCE [LARGE SCALE GENOMIC DNA]</scope>
    <source>
        <strain evidence="11">KCTC 42424</strain>
    </source>
</reference>
<accession>A0ABV7W0X2</accession>
<dbReference type="CDD" id="cd03019">
    <property type="entry name" value="DsbA_DsbA"/>
    <property type="match status" value="1"/>
</dbReference>
<evidence type="ECO:0000313" key="11">
    <source>
        <dbReference type="Proteomes" id="UP001595722"/>
    </source>
</evidence>